<comment type="catalytic activity">
    <reaction evidence="2">
        <text>L-threonine + NAD(+) = (2S)-2-amino-3-oxobutanoate + NADH + H(+)</text>
        <dbReference type="Rhea" id="RHEA:13161"/>
        <dbReference type="ChEBI" id="CHEBI:15378"/>
        <dbReference type="ChEBI" id="CHEBI:57540"/>
        <dbReference type="ChEBI" id="CHEBI:57926"/>
        <dbReference type="ChEBI" id="CHEBI:57945"/>
        <dbReference type="ChEBI" id="CHEBI:78948"/>
        <dbReference type="EC" id="1.1.1.103"/>
    </reaction>
</comment>
<gene>
    <name evidence="9 10 11 12" type="primary">LOC110980196</name>
</gene>
<dbReference type="CDD" id="cd05272">
    <property type="entry name" value="TDH_SDR_e"/>
    <property type="match status" value="1"/>
</dbReference>
<accession>A0A8B7YGH0</accession>
<dbReference type="Pfam" id="PF01370">
    <property type="entry name" value="Epimerase"/>
    <property type="match status" value="1"/>
</dbReference>
<evidence type="ECO:0000313" key="11">
    <source>
        <dbReference type="RefSeq" id="XP_022092334.1"/>
    </source>
</evidence>
<dbReference type="FunFam" id="3.40.50.720:FF:000077">
    <property type="entry name" value="L-threonine 3-dehydrogenase, mitochondrial"/>
    <property type="match status" value="1"/>
</dbReference>
<evidence type="ECO:0000256" key="5">
    <source>
        <dbReference type="ARBA" id="ARBA00066604"/>
    </source>
</evidence>
<evidence type="ECO:0000259" key="7">
    <source>
        <dbReference type="Pfam" id="PF01370"/>
    </source>
</evidence>
<evidence type="ECO:0000256" key="3">
    <source>
        <dbReference type="ARBA" id="ARBA00059023"/>
    </source>
</evidence>
<dbReference type="OrthoDB" id="10058185at2759"/>
<dbReference type="InterPro" id="IPR051225">
    <property type="entry name" value="NAD(P)_epim/dehydratase"/>
</dbReference>
<keyword evidence="8" id="KW-1185">Reference proteome</keyword>
<comment type="function">
    <text evidence="3">Catalyzes the NAD(+)-dependent oxidation of L-threonine to 2-amino-3-ketobutyrate, mediating L-threonine catabolism.</text>
</comment>
<comment type="pathway">
    <text evidence="4">Amino-acid degradation; L-threonine degradation via oxydo-reductase pathway; glycine from L-threonine: step 1/2.</text>
</comment>
<dbReference type="InterPro" id="IPR001509">
    <property type="entry name" value="Epimerase_deHydtase"/>
</dbReference>
<evidence type="ECO:0000256" key="6">
    <source>
        <dbReference type="ARBA" id="ARBA00069940"/>
    </source>
</evidence>
<evidence type="ECO:0000313" key="8">
    <source>
        <dbReference type="Proteomes" id="UP000694845"/>
    </source>
</evidence>
<evidence type="ECO:0000256" key="2">
    <source>
        <dbReference type="ARBA" id="ARBA00050613"/>
    </source>
</evidence>
<dbReference type="AlphaFoldDB" id="A0A8B7YGH0"/>
<organism evidence="8 11">
    <name type="scientific">Acanthaster planci</name>
    <name type="common">Crown-of-thorns starfish</name>
    <dbReference type="NCBI Taxonomy" id="133434"/>
    <lineage>
        <taxon>Eukaryota</taxon>
        <taxon>Metazoa</taxon>
        <taxon>Echinodermata</taxon>
        <taxon>Eleutherozoa</taxon>
        <taxon>Asterozoa</taxon>
        <taxon>Asteroidea</taxon>
        <taxon>Valvatacea</taxon>
        <taxon>Valvatida</taxon>
        <taxon>Acanthasteridae</taxon>
        <taxon>Acanthaster</taxon>
    </lineage>
</organism>
<evidence type="ECO:0000256" key="4">
    <source>
        <dbReference type="ARBA" id="ARBA00060557"/>
    </source>
</evidence>
<dbReference type="InterPro" id="IPR036291">
    <property type="entry name" value="NAD(P)-bd_dom_sf"/>
</dbReference>
<evidence type="ECO:0000313" key="10">
    <source>
        <dbReference type="RefSeq" id="XP_022092324.1"/>
    </source>
</evidence>
<comment type="similarity">
    <text evidence="1">Belongs to the NAD(P)-dependent epimerase/dehydratase family.</text>
</comment>
<dbReference type="PANTHER" id="PTHR42687">
    <property type="entry name" value="L-THREONINE 3-DEHYDROGENASE"/>
    <property type="match status" value="1"/>
</dbReference>
<dbReference type="KEGG" id="aplc:110980196"/>
<sequence>MAAMFQWTIRAAFVRLSRRGNKPGLARCLSTTLPAQQDFGSLPSLDNPRVLITGALGQLGQGLAKMLRNKYGRDNVIMTDIIKPPKHILQSGPYYFADVLDFKNVQELIVNERIDWLVHFSALLSAVGEEDVPLAIKVNIQGLHNVMELAKMYQLRIFCPSTIGAFGPESPRNPTPDVTIQRPRTIYGVSKVHAELLGEYYHHRFGVDFRSLRLPGVISGDTTPGGGTTDYAVQIFDEALTSGLFTCYLKPDTMLPMIYIDDCLRAVVEMLEVPEEKLSRRTYNIAAVSFTPQELADEIKKVVPRLDVDYKPDSRQDIADSWPQRFEDSGARTDWGWTHHYDLTALVNVMLAVVGERLGVTTGSEATAKETV</sequence>
<dbReference type="RefSeq" id="XP_022092315.1">
    <property type="nucleotide sequence ID" value="XM_022236623.1"/>
</dbReference>
<dbReference type="SUPFAM" id="SSF51735">
    <property type="entry name" value="NAD(P)-binding Rossmann-fold domains"/>
    <property type="match status" value="1"/>
</dbReference>
<dbReference type="OMA" id="HWHASPR"/>
<dbReference type="PANTHER" id="PTHR42687:SF1">
    <property type="entry name" value="L-THREONINE 3-DEHYDROGENASE, MITOCHONDRIAL"/>
    <property type="match status" value="1"/>
</dbReference>
<dbReference type="EC" id="1.1.1.103" evidence="5"/>
<dbReference type="Proteomes" id="UP000694845">
    <property type="component" value="Unplaced"/>
</dbReference>
<dbReference type="RefSeq" id="XP_022092334.1">
    <property type="nucleotide sequence ID" value="XM_022236642.1"/>
</dbReference>
<dbReference type="RefSeq" id="XP_022092324.1">
    <property type="nucleotide sequence ID" value="XM_022236632.1"/>
</dbReference>
<proteinExistence type="inferred from homology"/>
<feature type="domain" description="NAD-dependent epimerase/dehydratase" evidence="7">
    <location>
        <begin position="50"/>
        <end position="286"/>
    </location>
</feature>
<evidence type="ECO:0000313" key="9">
    <source>
        <dbReference type="RefSeq" id="XP_022092315.1"/>
    </source>
</evidence>
<reference evidence="9 10" key="1">
    <citation type="submission" date="2025-04" db="UniProtKB">
        <authorList>
            <consortium name="RefSeq"/>
        </authorList>
    </citation>
    <scope>IDENTIFICATION</scope>
</reference>
<dbReference type="Gene3D" id="3.40.50.720">
    <property type="entry name" value="NAD(P)-binding Rossmann-like Domain"/>
    <property type="match status" value="1"/>
</dbReference>
<name>A0A8B7YGH0_ACAPL</name>
<evidence type="ECO:0000313" key="12">
    <source>
        <dbReference type="RefSeq" id="XP_022092343.1"/>
    </source>
</evidence>
<evidence type="ECO:0000256" key="1">
    <source>
        <dbReference type="ARBA" id="ARBA00007637"/>
    </source>
</evidence>
<dbReference type="GO" id="GO:0008743">
    <property type="term" value="F:L-threonine 3-dehydrogenase activity"/>
    <property type="evidence" value="ECO:0007669"/>
    <property type="project" value="UniProtKB-EC"/>
</dbReference>
<protein>
    <recommendedName>
        <fullName evidence="6">L-threonine 3-dehydrogenase, mitochondrial</fullName>
        <ecNumber evidence="5">1.1.1.103</ecNumber>
    </recommendedName>
</protein>
<dbReference type="GO" id="GO:0006567">
    <property type="term" value="P:L-threonine catabolic process"/>
    <property type="evidence" value="ECO:0007669"/>
    <property type="project" value="TreeGrafter"/>
</dbReference>
<dbReference type="GeneID" id="110980196"/>
<dbReference type="RefSeq" id="XP_022092343.1">
    <property type="nucleotide sequence ID" value="XM_022236651.1"/>
</dbReference>